<evidence type="ECO:0000313" key="8">
    <source>
        <dbReference type="Proteomes" id="UP000566440"/>
    </source>
</evidence>
<proteinExistence type="predicted"/>
<feature type="signal peptide" evidence="5">
    <location>
        <begin position="1"/>
        <end position="16"/>
    </location>
</feature>
<protein>
    <submittedName>
        <fullName evidence="7">TREM1 protein</fullName>
    </submittedName>
</protein>
<feature type="chain" id="PRO_5029520953" evidence="5">
    <location>
        <begin position="17"/>
        <end position="275"/>
    </location>
</feature>
<dbReference type="InterPro" id="IPR013106">
    <property type="entry name" value="Ig_V-set"/>
</dbReference>
<dbReference type="Gene3D" id="2.60.40.10">
    <property type="entry name" value="Immunoglobulins"/>
    <property type="match status" value="1"/>
</dbReference>
<feature type="region of interest" description="Disordered" evidence="4">
    <location>
        <begin position="194"/>
        <end position="223"/>
    </location>
</feature>
<keyword evidence="8" id="KW-1185">Reference proteome</keyword>
<accession>A0A7K9TD64</accession>
<dbReference type="InterPro" id="IPR003599">
    <property type="entry name" value="Ig_sub"/>
</dbReference>
<sequence length="275" mass="30148">LKVLLLLLLCFSGLQAQTPISEESRWEGSSLHVQCPYTAQMTYLHPKAWCRLKAGKCEVLVETSYDQYSPSSQATSGRVLIEDEPILGTVSVTMSKLQAEDSGTYCCAYQSQPPYYTLLRVISLNVFKELALHALSAPSRHSGKVPMSSHTASNSSSSSFSSSALSLSMLGAAGVSWASLLLNPLILAHSKGNREGEDTYAKPEDTAQLSTTKRMESPKDDSKDLKYATLSFKSQPSPEDTLYCNIEPSQAPRRAEEENVDYAVIRLKKLPANEK</sequence>
<keyword evidence="3" id="KW-0393">Immunoglobulin domain</keyword>
<evidence type="ECO:0000256" key="3">
    <source>
        <dbReference type="ARBA" id="ARBA00023319"/>
    </source>
</evidence>
<dbReference type="InterPro" id="IPR013783">
    <property type="entry name" value="Ig-like_fold"/>
</dbReference>
<evidence type="ECO:0000256" key="2">
    <source>
        <dbReference type="ARBA" id="ARBA00023157"/>
    </source>
</evidence>
<dbReference type="InterPro" id="IPR052314">
    <property type="entry name" value="Immune_rcpt_domain"/>
</dbReference>
<dbReference type="Proteomes" id="UP000566440">
    <property type="component" value="Unassembled WGS sequence"/>
</dbReference>
<name>A0A7K9TD64_9PICI</name>
<feature type="non-terminal residue" evidence="7">
    <location>
        <position position="275"/>
    </location>
</feature>
<keyword evidence="2" id="KW-1015">Disulfide bond</keyword>
<organism evidence="7 8">
    <name type="scientific">Galbula dea</name>
    <dbReference type="NCBI Taxonomy" id="1109041"/>
    <lineage>
        <taxon>Eukaryota</taxon>
        <taxon>Metazoa</taxon>
        <taxon>Chordata</taxon>
        <taxon>Craniata</taxon>
        <taxon>Vertebrata</taxon>
        <taxon>Euteleostomi</taxon>
        <taxon>Archelosauria</taxon>
        <taxon>Archosauria</taxon>
        <taxon>Dinosauria</taxon>
        <taxon>Saurischia</taxon>
        <taxon>Theropoda</taxon>
        <taxon>Coelurosauria</taxon>
        <taxon>Aves</taxon>
        <taxon>Neognathae</taxon>
        <taxon>Neoaves</taxon>
        <taxon>Telluraves</taxon>
        <taxon>Coraciimorphae</taxon>
        <taxon>Piciformes</taxon>
        <taxon>Galbulidae</taxon>
        <taxon>Galbula</taxon>
    </lineage>
</organism>
<dbReference type="OrthoDB" id="8959642at2759"/>
<dbReference type="PANTHER" id="PTHR16423">
    <property type="entry name" value="TREM-LIKE TRANSCRIPT PROTEIN"/>
    <property type="match status" value="1"/>
</dbReference>
<feature type="region of interest" description="Disordered" evidence="4">
    <location>
        <begin position="235"/>
        <end position="257"/>
    </location>
</feature>
<gene>
    <name evidence="7" type="primary">Trem1</name>
    <name evidence="7" type="ORF">GALDEA_R13900</name>
</gene>
<dbReference type="InterPro" id="IPR036179">
    <property type="entry name" value="Ig-like_dom_sf"/>
</dbReference>
<dbReference type="Pfam" id="PF07686">
    <property type="entry name" value="V-set"/>
    <property type="match status" value="1"/>
</dbReference>
<evidence type="ECO:0000256" key="4">
    <source>
        <dbReference type="SAM" id="MobiDB-lite"/>
    </source>
</evidence>
<dbReference type="PANTHER" id="PTHR16423:SF6">
    <property type="entry name" value="TRIGGERING RECEPTOR EXPRESSED ON MYELOID CELLS 2-RELATED"/>
    <property type="match status" value="1"/>
</dbReference>
<reference evidence="7 8" key="1">
    <citation type="submission" date="2019-09" db="EMBL/GenBank/DDBJ databases">
        <title>Bird 10,000 Genomes (B10K) Project - Family phase.</title>
        <authorList>
            <person name="Zhang G."/>
        </authorList>
    </citation>
    <scope>NUCLEOTIDE SEQUENCE [LARGE SCALE GENOMIC DNA]</scope>
    <source>
        <strain evidence="7">B10K-DU-001-62</strain>
        <tissue evidence="7">Muscle</tissue>
    </source>
</reference>
<dbReference type="GO" id="GO:0009986">
    <property type="term" value="C:cell surface"/>
    <property type="evidence" value="ECO:0007669"/>
    <property type="project" value="TreeGrafter"/>
</dbReference>
<dbReference type="SUPFAM" id="SSF48726">
    <property type="entry name" value="Immunoglobulin"/>
    <property type="match status" value="1"/>
</dbReference>
<dbReference type="GO" id="GO:0038023">
    <property type="term" value="F:signaling receptor activity"/>
    <property type="evidence" value="ECO:0007669"/>
    <property type="project" value="TreeGrafter"/>
</dbReference>
<evidence type="ECO:0000256" key="5">
    <source>
        <dbReference type="SAM" id="SignalP"/>
    </source>
</evidence>
<dbReference type="SMART" id="SM00409">
    <property type="entry name" value="IG"/>
    <property type="match status" value="1"/>
</dbReference>
<feature type="compositionally biased region" description="Basic and acidic residues" evidence="4">
    <location>
        <begin position="213"/>
        <end position="223"/>
    </location>
</feature>
<comment type="caution">
    <text evidence="7">The sequence shown here is derived from an EMBL/GenBank/DDBJ whole genome shotgun (WGS) entry which is preliminary data.</text>
</comment>
<evidence type="ECO:0000259" key="6">
    <source>
        <dbReference type="SMART" id="SM00409"/>
    </source>
</evidence>
<evidence type="ECO:0000313" key="7">
    <source>
        <dbReference type="EMBL" id="NXI46475.1"/>
    </source>
</evidence>
<dbReference type="AlphaFoldDB" id="A0A7K9TD64"/>
<dbReference type="EMBL" id="VWZX01009666">
    <property type="protein sequence ID" value="NXI46475.1"/>
    <property type="molecule type" value="Genomic_DNA"/>
</dbReference>
<feature type="compositionally biased region" description="Basic and acidic residues" evidence="4">
    <location>
        <begin position="194"/>
        <end position="205"/>
    </location>
</feature>
<feature type="domain" description="Immunoglobulin" evidence="6">
    <location>
        <begin position="20"/>
        <end position="127"/>
    </location>
</feature>
<keyword evidence="1 5" id="KW-0732">Signal</keyword>
<feature type="non-terminal residue" evidence="7">
    <location>
        <position position="1"/>
    </location>
</feature>
<evidence type="ECO:0000256" key="1">
    <source>
        <dbReference type="ARBA" id="ARBA00022729"/>
    </source>
</evidence>